<sequence length="493" mass="51431">MSYLLTAPEMVATAATDLDGIAAALYAANAAAAGPTTGLLAAAEDEVSRAIATLFGAFGQEYQAVVTHAAEFHTEFTQALAAAANAYAQAEATTCSALNTFETQLQALLAPLLPNAGAGAINPPSITSIGAQVAFIMGGTGIPDPDPMYVTGAQTLFIQPRFPGFLSDALHTPEQFWPTTPNLGNLTFGRSVAEGVATLSNALTTQFSTLGNSAVVYGYSQSAVIATIEIRHLMAQVTPPSPSDLGFVLTGNPNNPNGGVLQRFTGLYVPVLDVLFNGATPPDSPYPTVIYTNQYDGTGNFPQYPLNLLADLNAVIGIVDGTHFYVGLPPDQVANAVHLPTSPGYTGNTDYFLGLTQKLPLTSLIRPIPYVGTPLAELVQPDLRVLVDLGYSDYGPGLSYADIPTPASFLSVPNPFAVSYYLAKGAAQGVQASLVNLGWLPPSYIPTGYPYAPSVAPGLNFFVGQPSVTGLSLLTGALGTAARDLGWIPPWWD</sequence>
<feature type="domain" description="PE-PPE" evidence="2">
    <location>
        <begin position="164"/>
        <end position="392"/>
    </location>
</feature>
<dbReference type="Pfam" id="PF00934">
    <property type="entry name" value="PE"/>
    <property type="match status" value="1"/>
</dbReference>
<keyword evidence="7" id="KW-1185">Reference proteome</keyword>
<dbReference type="Gene3D" id="1.10.287.850">
    <property type="entry name" value="HP0062-like domain"/>
    <property type="match status" value="1"/>
</dbReference>
<dbReference type="RefSeq" id="WP_075545115.1">
    <property type="nucleotide sequence ID" value="NZ_CADEAW010000021.1"/>
</dbReference>
<dbReference type="InterPro" id="IPR013228">
    <property type="entry name" value="PE-PPE_C"/>
</dbReference>
<reference evidence="7 8" key="2">
    <citation type="submission" date="2018-09" db="EMBL/GenBank/DDBJ databases">
        <authorList>
            <person name="Tagini F."/>
        </authorList>
    </citation>
    <scope>NUCLEOTIDE SEQUENCE [LARGE SCALE GENOMIC DNA]</scope>
    <source>
        <strain evidence="5 7">MK4</strain>
        <strain evidence="4 8">MK42</strain>
    </source>
</reference>
<evidence type="ECO:0000259" key="1">
    <source>
        <dbReference type="Pfam" id="PF00934"/>
    </source>
</evidence>
<dbReference type="OrthoDB" id="4568361at2"/>
<evidence type="ECO:0000313" key="7">
    <source>
        <dbReference type="Proteomes" id="UP000271464"/>
    </source>
</evidence>
<evidence type="ECO:0000313" key="5">
    <source>
        <dbReference type="EMBL" id="VAZ86853.1"/>
    </source>
</evidence>
<dbReference type="AlphaFoldDB" id="A0A1X0LC86"/>
<evidence type="ECO:0000259" key="2">
    <source>
        <dbReference type="Pfam" id="PF08237"/>
    </source>
</evidence>
<dbReference type="InterPro" id="IPR029058">
    <property type="entry name" value="AB_hydrolase_fold"/>
</dbReference>
<dbReference type="EMBL" id="MWQA01000001">
    <property type="protein sequence ID" value="ORC07792.1"/>
    <property type="molecule type" value="Genomic_DNA"/>
</dbReference>
<dbReference type="EMBL" id="UPHM01000001">
    <property type="protein sequence ID" value="VAZ86853.1"/>
    <property type="molecule type" value="Genomic_DNA"/>
</dbReference>
<dbReference type="GeneID" id="66598760"/>
<accession>A0A1X0LC86</accession>
<proteinExistence type="predicted"/>
<dbReference type="Pfam" id="PF08237">
    <property type="entry name" value="PE-PPE"/>
    <property type="match status" value="1"/>
</dbReference>
<evidence type="ECO:0000313" key="3">
    <source>
        <dbReference type="EMBL" id="ORC07792.1"/>
    </source>
</evidence>
<gene>
    <name evidence="4" type="primary">PE3_8</name>
    <name evidence="5" type="synonym">PE3_9</name>
    <name evidence="3" type="ORF">B4U45_15480</name>
    <name evidence="4" type="ORF">LAUMK42_00309</name>
    <name evidence="5" type="ORF">LAUMK4_00094</name>
</gene>
<evidence type="ECO:0000313" key="4">
    <source>
        <dbReference type="EMBL" id="VAZ81508.1"/>
    </source>
</evidence>
<dbReference type="SUPFAM" id="SSF53474">
    <property type="entry name" value="alpha/beta-Hydrolases"/>
    <property type="match status" value="1"/>
</dbReference>
<dbReference type="SUPFAM" id="SSF140459">
    <property type="entry name" value="PE/PPE dimer-like"/>
    <property type="match status" value="1"/>
</dbReference>
<feature type="domain" description="PE" evidence="1">
    <location>
        <begin position="5"/>
        <end position="93"/>
    </location>
</feature>
<dbReference type="InterPro" id="IPR000084">
    <property type="entry name" value="PE-PGRS_N"/>
</dbReference>
<comment type="caution">
    <text evidence="4">The sequence shown here is derived from an EMBL/GenBank/DDBJ whole genome shotgun (WGS) entry which is preliminary data.</text>
</comment>
<name>A0A1X0LC86_9MYCO</name>
<dbReference type="Proteomes" id="UP000192335">
    <property type="component" value="Unassembled WGS sequence"/>
</dbReference>
<organism evidence="4 8">
    <name type="scientific">Mycobacterium persicum</name>
    <dbReference type="NCBI Taxonomy" id="1487726"/>
    <lineage>
        <taxon>Bacteria</taxon>
        <taxon>Bacillati</taxon>
        <taxon>Actinomycetota</taxon>
        <taxon>Actinomycetes</taxon>
        <taxon>Mycobacteriales</taxon>
        <taxon>Mycobacteriaceae</taxon>
        <taxon>Mycobacterium</taxon>
    </lineage>
</organism>
<dbReference type="Proteomes" id="UP000271464">
    <property type="component" value="Unassembled WGS sequence"/>
</dbReference>
<dbReference type="EMBL" id="UPHL01000010">
    <property type="protein sequence ID" value="VAZ81508.1"/>
    <property type="molecule type" value="Genomic_DNA"/>
</dbReference>
<dbReference type="InterPro" id="IPR038332">
    <property type="entry name" value="PPE_sf"/>
</dbReference>
<protein>
    <submittedName>
        <fullName evidence="3 4">PE family protein</fullName>
    </submittedName>
</protein>
<evidence type="ECO:0000313" key="8">
    <source>
        <dbReference type="Proteomes" id="UP000279331"/>
    </source>
</evidence>
<dbReference type="Gene3D" id="3.40.50.1820">
    <property type="entry name" value="alpha/beta hydrolase"/>
    <property type="match status" value="1"/>
</dbReference>
<reference evidence="3 6" key="1">
    <citation type="submission" date="2017-02" db="EMBL/GenBank/DDBJ databases">
        <title>Mycobacterium kansasii genomes.</title>
        <authorList>
            <person name="Borowka P."/>
            <person name="Strapagiel D."/>
            <person name="Marciniak B."/>
            <person name="Lach J."/>
            <person name="Bakula Z."/>
            <person name="Van Ingen J."/>
            <person name="Safianowska A."/>
            <person name="Brzostek A."/>
            <person name="Dziadek J."/>
            <person name="Jagielski T."/>
        </authorList>
    </citation>
    <scope>NUCLEOTIDE SEQUENCE [LARGE SCALE GENOMIC DNA]</scope>
    <source>
        <strain evidence="3 6">12MK</strain>
    </source>
</reference>
<evidence type="ECO:0000313" key="6">
    <source>
        <dbReference type="Proteomes" id="UP000192335"/>
    </source>
</evidence>
<dbReference type="Proteomes" id="UP000279331">
    <property type="component" value="Unassembled WGS sequence"/>
</dbReference>